<keyword evidence="3" id="KW-1185">Reference proteome</keyword>
<keyword evidence="1" id="KW-0812">Transmembrane</keyword>
<reference evidence="3" key="1">
    <citation type="submission" date="2017-05" db="EMBL/GenBank/DDBJ databases">
        <authorList>
            <person name="Rodrigo-Torres L."/>
            <person name="Arahal R. D."/>
            <person name="Lucena T."/>
        </authorList>
    </citation>
    <scope>NUCLEOTIDE SEQUENCE [LARGE SCALE GENOMIC DNA]</scope>
    <source>
        <strain evidence="3">CECT 8649</strain>
    </source>
</reference>
<proteinExistence type="predicted"/>
<name>A0A238JCE3_9RHOB</name>
<feature type="transmembrane region" description="Helical" evidence="1">
    <location>
        <begin position="137"/>
        <end position="155"/>
    </location>
</feature>
<gene>
    <name evidence="2" type="ORF">TRP8649_02385</name>
</gene>
<feature type="transmembrane region" description="Helical" evidence="1">
    <location>
        <begin position="99"/>
        <end position="125"/>
    </location>
</feature>
<evidence type="ECO:0000256" key="1">
    <source>
        <dbReference type="SAM" id="Phobius"/>
    </source>
</evidence>
<keyword evidence="1" id="KW-1133">Transmembrane helix</keyword>
<keyword evidence="1" id="KW-0472">Membrane</keyword>
<organism evidence="2 3">
    <name type="scientific">Pelagimonas phthalicica</name>
    <dbReference type="NCBI Taxonomy" id="1037362"/>
    <lineage>
        <taxon>Bacteria</taxon>
        <taxon>Pseudomonadati</taxon>
        <taxon>Pseudomonadota</taxon>
        <taxon>Alphaproteobacteria</taxon>
        <taxon>Rhodobacterales</taxon>
        <taxon>Roseobacteraceae</taxon>
        <taxon>Pelagimonas</taxon>
    </lineage>
</organism>
<feature type="transmembrane region" description="Helical" evidence="1">
    <location>
        <begin position="61"/>
        <end position="79"/>
    </location>
</feature>
<dbReference type="EMBL" id="FXXP01000002">
    <property type="protein sequence ID" value="SMX28269.1"/>
    <property type="molecule type" value="Genomic_DNA"/>
</dbReference>
<sequence>MSFSPYLILALPQSLDNSIDMLRTTKKLTHRDFRQRIRRVDPHFYRTGNCVQMDARATRPIGATLLGFGWVYLVITLLQNRPILEASLHKGNLPQEYHIWVMGGLSVFIAASLVMLGAHVMRFLFQNGARKKNSGGILMGSLAAMVMIFTPPSVWQAGFAMLDENSQTFIQSASAKMEIDMPEVNLTQVAFVSSRGN</sequence>
<dbReference type="Proteomes" id="UP000225972">
    <property type="component" value="Unassembled WGS sequence"/>
</dbReference>
<protein>
    <submittedName>
        <fullName evidence="2">Uncharacterized protein</fullName>
    </submittedName>
</protein>
<evidence type="ECO:0000313" key="3">
    <source>
        <dbReference type="Proteomes" id="UP000225972"/>
    </source>
</evidence>
<accession>A0A238JCE3</accession>
<evidence type="ECO:0000313" key="2">
    <source>
        <dbReference type="EMBL" id="SMX28269.1"/>
    </source>
</evidence>
<dbReference type="AlphaFoldDB" id="A0A238JCE3"/>